<organism evidence="2 3">
    <name type="scientific">Secundilactobacillus kimchicus JCM 15530</name>
    <dbReference type="NCBI Taxonomy" id="1302272"/>
    <lineage>
        <taxon>Bacteria</taxon>
        <taxon>Bacillati</taxon>
        <taxon>Bacillota</taxon>
        <taxon>Bacilli</taxon>
        <taxon>Lactobacillales</taxon>
        <taxon>Lactobacillaceae</taxon>
        <taxon>Secundilactobacillus</taxon>
    </lineage>
</organism>
<dbReference type="PANTHER" id="PTHR34989">
    <property type="entry name" value="PROTEIN HDED"/>
    <property type="match status" value="1"/>
</dbReference>
<dbReference type="AlphaFoldDB" id="A0A0R1HX63"/>
<reference evidence="2 3" key="1">
    <citation type="journal article" date="2015" name="Genome Announc.">
        <title>Expanding the biotechnology potential of lactobacilli through comparative genomics of 213 strains and associated genera.</title>
        <authorList>
            <person name="Sun Z."/>
            <person name="Harris H.M."/>
            <person name="McCann A."/>
            <person name="Guo C."/>
            <person name="Argimon S."/>
            <person name="Zhang W."/>
            <person name="Yang X."/>
            <person name="Jeffery I.B."/>
            <person name="Cooney J.C."/>
            <person name="Kagawa T.F."/>
            <person name="Liu W."/>
            <person name="Song Y."/>
            <person name="Salvetti E."/>
            <person name="Wrobel A."/>
            <person name="Rasinkangas P."/>
            <person name="Parkhill J."/>
            <person name="Rea M.C."/>
            <person name="O'Sullivan O."/>
            <person name="Ritari J."/>
            <person name="Douillard F.P."/>
            <person name="Paul Ross R."/>
            <person name="Yang R."/>
            <person name="Briner A.E."/>
            <person name="Felis G.E."/>
            <person name="de Vos W.M."/>
            <person name="Barrangou R."/>
            <person name="Klaenhammer T.R."/>
            <person name="Caufield P.W."/>
            <person name="Cui Y."/>
            <person name="Zhang H."/>
            <person name="O'Toole P.W."/>
        </authorList>
    </citation>
    <scope>NUCLEOTIDE SEQUENCE [LARGE SCALE GENOMIC DNA]</scope>
    <source>
        <strain evidence="2 3">JCM 15530</strain>
    </source>
</reference>
<evidence type="ECO:0000313" key="3">
    <source>
        <dbReference type="Proteomes" id="UP000050911"/>
    </source>
</evidence>
<feature type="transmembrane region" description="Helical" evidence="1">
    <location>
        <begin position="61"/>
        <end position="85"/>
    </location>
</feature>
<dbReference type="Proteomes" id="UP000050911">
    <property type="component" value="Unassembled WGS sequence"/>
</dbReference>
<dbReference type="Pfam" id="PF03729">
    <property type="entry name" value="DUF308"/>
    <property type="match status" value="2"/>
</dbReference>
<dbReference type="PATRIC" id="fig|1302272.5.peg.1837"/>
<dbReference type="GO" id="GO:0005886">
    <property type="term" value="C:plasma membrane"/>
    <property type="evidence" value="ECO:0007669"/>
    <property type="project" value="TreeGrafter"/>
</dbReference>
<feature type="transmembrane region" description="Helical" evidence="1">
    <location>
        <begin position="123"/>
        <end position="143"/>
    </location>
</feature>
<dbReference type="PANTHER" id="PTHR34989:SF1">
    <property type="entry name" value="PROTEIN HDED"/>
    <property type="match status" value="1"/>
</dbReference>
<dbReference type="InterPro" id="IPR052712">
    <property type="entry name" value="Acid_resist_chaperone_HdeD"/>
</dbReference>
<sequence length="175" mass="19209">MRPQWGFDWHEFITGVLFLVAAYVVLFKPGVSLVALAVIFGFIAIVSGLTTISGYTKLRDLVGNAAVIALVIAILDILVGLLFLFSPGIGVVTIGYLFAFWFIMDSIERLLVAGHLREFGRGYYWVSVILDIVTLLVGVMLLINPVVAVISLTYLIAIYLVIFGINAILLAFARR</sequence>
<name>A0A0R1HX63_9LACO</name>
<dbReference type="STRING" id="1302272.FC96_GL001812"/>
<dbReference type="EMBL" id="AZCX01000004">
    <property type="protein sequence ID" value="KRK48082.1"/>
    <property type="molecule type" value="Genomic_DNA"/>
</dbReference>
<keyword evidence="1" id="KW-0812">Transmembrane</keyword>
<keyword evidence="3" id="KW-1185">Reference proteome</keyword>
<keyword evidence="1" id="KW-1133">Transmembrane helix</keyword>
<proteinExistence type="predicted"/>
<feature type="transmembrane region" description="Helical" evidence="1">
    <location>
        <begin position="91"/>
        <end position="111"/>
    </location>
</feature>
<gene>
    <name evidence="2" type="ORF">FC96_GL001812</name>
</gene>
<feature type="transmembrane region" description="Helical" evidence="1">
    <location>
        <begin position="7"/>
        <end position="25"/>
    </location>
</feature>
<evidence type="ECO:0000313" key="2">
    <source>
        <dbReference type="EMBL" id="KRK48082.1"/>
    </source>
</evidence>
<comment type="caution">
    <text evidence="2">The sequence shown here is derived from an EMBL/GenBank/DDBJ whole genome shotgun (WGS) entry which is preliminary data.</text>
</comment>
<accession>A0A0R1HX63</accession>
<keyword evidence="1" id="KW-0472">Membrane</keyword>
<evidence type="ECO:0000256" key="1">
    <source>
        <dbReference type="SAM" id="Phobius"/>
    </source>
</evidence>
<feature type="transmembrane region" description="Helical" evidence="1">
    <location>
        <begin position="149"/>
        <end position="173"/>
    </location>
</feature>
<dbReference type="InterPro" id="IPR005325">
    <property type="entry name" value="DUF308_memb"/>
</dbReference>
<protein>
    <submittedName>
        <fullName evidence="2">Integral membrane protein</fullName>
    </submittedName>
</protein>
<feature type="transmembrane region" description="Helical" evidence="1">
    <location>
        <begin position="31"/>
        <end position="49"/>
    </location>
</feature>